<accession>A0ABW6J447</accession>
<organism evidence="2 3">
    <name type="scientific">Streptomyces wedmorensis</name>
    <dbReference type="NCBI Taxonomy" id="43759"/>
    <lineage>
        <taxon>Bacteria</taxon>
        <taxon>Bacillati</taxon>
        <taxon>Actinomycetota</taxon>
        <taxon>Actinomycetes</taxon>
        <taxon>Kitasatosporales</taxon>
        <taxon>Streptomycetaceae</taxon>
        <taxon>Streptomyces</taxon>
    </lineage>
</organism>
<evidence type="ECO:0000313" key="3">
    <source>
        <dbReference type="Proteomes" id="UP001600424"/>
    </source>
</evidence>
<evidence type="ECO:0000313" key="2">
    <source>
        <dbReference type="EMBL" id="MFE5984571.1"/>
    </source>
</evidence>
<protein>
    <submittedName>
        <fullName evidence="2">Uncharacterized protein</fullName>
    </submittedName>
</protein>
<keyword evidence="3" id="KW-1185">Reference proteome</keyword>
<gene>
    <name evidence="2" type="ORF">ACFQ63_33385</name>
</gene>
<evidence type="ECO:0000256" key="1">
    <source>
        <dbReference type="SAM" id="MobiDB-lite"/>
    </source>
</evidence>
<feature type="region of interest" description="Disordered" evidence="1">
    <location>
        <begin position="86"/>
        <end position="105"/>
    </location>
</feature>
<proteinExistence type="predicted"/>
<dbReference type="EMBL" id="JBHTRV010000035">
    <property type="protein sequence ID" value="MFE5984571.1"/>
    <property type="molecule type" value="Genomic_DNA"/>
</dbReference>
<comment type="caution">
    <text evidence="2">The sequence shown here is derived from an EMBL/GenBank/DDBJ whole genome shotgun (WGS) entry which is preliminary data.</text>
</comment>
<name>A0ABW6J447_STRWE</name>
<sequence length="173" mass="18464">MSGRRHLDWLGLTPEPERELPAAVAALRASLGTAPHPPPARAELAAAERRRVERLVLRGSRHSWLRYLAEATALVTAVALRLDEQGGKDRHAGRNADRNADTRADVDADASTAAALLAAEVILDHHRMLIGLPGAGYGRTAGDRAALESALRLLRTRSRTAGPAPTARTGDGR</sequence>
<dbReference type="Proteomes" id="UP001600424">
    <property type="component" value="Unassembled WGS sequence"/>
</dbReference>
<reference evidence="2 3" key="1">
    <citation type="submission" date="2024-09" db="EMBL/GenBank/DDBJ databases">
        <title>The Natural Products Discovery Center: Release of the First 8490 Sequenced Strains for Exploring Actinobacteria Biosynthetic Diversity.</title>
        <authorList>
            <person name="Kalkreuter E."/>
            <person name="Kautsar S.A."/>
            <person name="Yang D."/>
            <person name="Bader C.D."/>
            <person name="Teijaro C.N."/>
            <person name="Fluegel L."/>
            <person name="Davis C.M."/>
            <person name="Simpson J.R."/>
            <person name="Lauterbach L."/>
            <person name="Steele A.D."/>
            <person name="Gui C."/>
            <person name="Meng S."/>
            <person name="Li G."/>
            <person name="Viehrig K."/>
            <person name="Ye F."/>
            <person name="Su P."/>
            <person name="Kiefer A.F."/>
            <person name="Nichols A."/>
            <person name="Cepeda A.J."/>
            <person name="Yan W."/>
            <person name="Fan B."/>
            <person name="Jiang Y."/>
            <person name="Adhikari A."/>
            <person name="Zheng C.-J."/>
            <person name="Schuster L."/>
            <person name="Cowan T.M."/>
            <person name="Smanski M.J."/>
            <person name="Chevrette M.G."/>
            <person name="De Carvalho L.P.S."/>
            <person name="Shen B."/>
        </authorList>
    </citation>
    <scope>NUCLEOTIDE SEQUENCE [LARGE SCALE GENOMIC DNA]</scope>
    <source>
        <strain evidence="2 3">NPDC056472</strain>
    </source>
</reference>
<dbReference type="RefSeq" id="WP_386251265.1">
    <property type="nucleotide sequence ID" value="NZ_JBHTRV010000035.1"/>
</dbReference>